<organism evidence="1 2">
    <name type="scientific">Rhodocollybia butyracea</name>
    <dbReference type="NCBI Taxonomy" id="206335"/>
    <lineage>
        <taxon>Eukaryota</taxon>
        <taxon>Fungi</taxon>
        <taxon>Dikarya</taxon>
        <taxon>Basidiomycota</taxon>
        <taxon>Agaricomycotina</taxon>
        <taxon>Agaricomycetes</taxon>
        <taxon>Agaricomycetidae</taxon>
        <taxon>Agaricales</taxon>
        <taxon>Marasmiineae</taxon>
        <taxon>Omphalotaceae</taxon>
        <taxon>Rhodocollybia</taxon>
    </lineage>
</organism>
<dbReference type="OrthoDB" id="3018316at2759"/>
<comment type="caution">
    <text evidence="1">The sequence shown here is derived from an EMBL/GenBank/DDBJ whole genome shotgun (WGS) entry which is preliminary data.</text>
</comment>
<name>A0A9P5UEM9_9AGAR</name>
<dbReference type="Proteomes" id="UP000772434">
    <property type="component" value="Unassembled WGS sequence"/>
</dbReference>
<dbReference type="AlphaFoldDB" id="A0A9P5UEM9"/>
<protein>
    <submittedName>
        <fullName evidence="1">Uncharacterized protein</fullName>
    </submittedName>
</protein>
<proteinExistence type="predicted"/>
<reference evidence="1" key="1">
    <citation type="submission" date="2020-11" db="EMBL/GenBank/DDBJ databases">
        <authorList>
            <consortium name="DOE Joint Genome Institute"/>
            <person name="Ahrendt S."/>
            <person name="Riley R."/>
            <person name="Andreopoulos W."/>
            <person name="Labutti K."/>
            <person name="Pangilinan J."/>
            <person name="Ruiz-Duenas F.J."/>
            <person name="Barrasa J.M."/>
            <person name="Sanchez-Garcia M."/>
            <person name="Camarero S."/>
            <person name="Miyauchi S."/>
            <person name="Serrano A."/>
            <person name="Linde D."/>
            <person name="Babiker R."/>
            <person name="Drula E."/>
            <person name="Ayuso-Fernandez I."/>
            <person name="Pacheco R."/>
            <person name="Padilla G."/>
            <person name="Ferreira P."/>
            <person name="Barriuso J."/>
            <person name="Kellner H."/>
            <person name="Castanera R."/>
            <person name="Alfaro M."/>
            <person name="Ramirez L."/>
            <person name="Pisabarro A.G."/>
            <person name="Kuo A."/>
            <person name="Tritt A."/>
            <person name="Lipzen A."/>
            <person name="He G."/>
            <person name="Yan M."/>
            <person name="Ng V."/>
            <person name="Cullen D."/>
            <person name="Martin F."/>
            <person name="Rosso M.-N."/>
            <person name="Henrissat B."/>
            <person name="Hibbett D."/>
            <person name="Martinez A.T."/>
            <person name="Grigoriev I.V."/>
        </authorList>
    </citation>
    <scope>NUCLEOTIDE SEQUENCE</scope>
    <source>
        <strain evidence="1">AH 40177</strain>
    </source>
</reference>
<dbReference type="EMBL" id="JADNRY010000006">
    <property type="protein sequence ID" value="KAF9076399.1"/>
    <property type="molecule type" value="Genomic_DNA"/>
</dbReference>
<sequence>MHSSQENIYTFAPRRTSASISGNRRDLLNQLLRGIEADEASANSLLQAFDLDRDIEATLDKPTFSAHQTPLGPITNTLNTKPATTLIRNAKDFKSERSASSHYENTFLATPLRVKYFSSLNPDILRQLLRTPSPHGNWEMGLGSDSASAYMRTSLPSIPSLEFSTTRSSPPQTVAPLAYPLTPPSTARIPCHETPVPVLRSPDAVNSPGFRFQAVDIDSVPDIKACLSSMTPFATTTNQNKRQKLPFSLSALPSSPVARPTHFSASQRVADEIRVGEEILDEERAFFMSQLQDPPLVEETPVHVITRPMPDTPASPSLRPYKATRNVKKLRSTGRIMQREFAELLETRARQEEEYARELAVMANRLERLALQRRQLATLMINDTKS</sequence>
<gene>
    <name evidence="1" type="ORF">BDP27DRAFT_1357870</name>
</gene>
<keyword evidence="2" id="KW-1185">Reference proteome</keyword>
<accession>A0A9P5UEM9</accession>
<evidence type="ECO:0000313" key="1">
    <source>
        <dbReference type="EMBL" id="KAF9076399.1"/>
    </source>
</evidence>
<evidence type="ECO:0000313" key="2">
    <source>
        <dbReference type="Proteomes" id="UP000772434"/>
    </source>
</evidence>